<keyword evidence="3" id="KW-1185">Reference proteome</keyword>
<accession>A0ABT6MJ23</accession>
<name>A0ABT6MJ23_9NOCA</name>
<evidence type="ECO:0000256" key="1">
    <source>
        <dbReference type="SAM" id="MobiDB-lite"/>
    </source>
</evidence>
<gene>
    <name evidence="2" type="ORF">M2280_005570</name>
</gene>
<reference evidence="2 3" key="1">
    <citation type="submission" date="2023-04" db="EMBL/GenBank/DDBJ databases">
        <title>Forest soil microbial communities from Buena Vista Peninsula, Colon Province, Panama.</title>
        <authorList>
            <person name="Bouskill N."/>
        </authorList>
    </citation>
    <scope>NUCLEOTIDE SEQUENCE [LARGE SCALE GENOMIC DNA]</scope>
    <source>
        <strain evidence="2 3">CFH S0262</strain>
    </source>
</reference>
<organism evidence="2 3">
    <name type="scientific">Prescottella agglutinans</name>
    <dbReference type="NCBI Taxonomy" id="1644129"/>
    <lineage>
        <taxon>Bacteria</taxon>
        <taxon>Bacillati</taxon>
        <taxon>Actinomycetota</taxon>
        <taxon>Actinomycetes</taxon>
        <taxon>Mycobacteriales</taxon>
        <taxon>Nocardiaceae</taxon>
        <taxon>Prescottella</taxon>
    </lineage>
</organism>
<evidence type="ECO:0000313" key="3">
    <source>
        <dbReference type="Proteomes" id="UP001160334"/>
    </source>
</evidence>
<dbReference type="EMBL" id="JARXVC010000020">
    <property type="protein sequence ID" value="MDH6284312.1"/>
    <property type="molecule type" value="Genomic_DNA"/>
</dbReference>
<dbReference type="Proteomes" id="UP001160334">
    <property type="component" value="Unassembled WGS sequence"/>
</dbReference>
<protein>
    <submittedName>
        <fullName evidence="2">Uncharacterized protein</fullName>
    </submittedName>
</protein>
<dbReference type="RefSeq" id="WP_280763540.1">
    <property type="nucleotide sequence ID" value="NZ_JARXVC010000020.1"/>
</dbReference>
<comment type="caution">
    <text evidence="2">The sequence shown here is derived from an EMBL/GenBank/DDBJ whole genome shotgun (WGS) entry which is preliminary data.</text>
</comment>
<feature type="region of interest" description="Disordered" evidence="1">
    <location>
        <begin position="121"/>
        <end position="150"/>
    </location>
</feature>
<evidence type="ECO:0000313" key="2">
    <source>
        <dbReference type="EMBL" id="MDH6284312.1"/>
    </source>
</evidence>
<proteinExistence type="predicted"/>
<sequence length="150" mass="16913">MTDTDLAAIDRARVDQARLDHPEHTWLLEEPAEQPPVIDADGFAWVFGWDGDDPDDRDDPSAWSWLRQAMTIMGRGDHLIGPPLCQAWDDVFTYGPIRLATPDDDLSIAYLWYPQGWRNGGPIGEPQRLRTPRIPVDPSTLNLDGTPKEP</sequence>